<dbReference type="EMBL" id="LNYZ01000001">
    <property type="protein sequence ID" value="KTD81150.1"/>
    <property type="molecule type" value="Genomic_DNA"/>
</dbReference>
<dbReference type="Pfam" id="PF00144">
    <property type="entry name" value="Beta-lactamase"/>
    <property type="match status" value="1"/>
</dbReference>
<evidence type="ECO:0000313" key="6">
    <source>
        <dbReference type="Proteomes" id="UP000255110"/>
    </source>
</evidence>
<gene>
    <name evidence="4" type="primary">pbpE_3</name>
    <name evidence="3" type="ORF">Lstg_0377</name>
    <name evidence="4" type="ORF">NCTC11991_01763</name>
</gene>
<dbReference type="OrthoDB" id="9799367at2"/>
<evidence type="ECO:0000256" key="1">
    <source>
        <dbReference type="SAM" id="Phobius"/>
    </source>
</evidence>
<accession>A0A378LGG1</accession>
<dbReference type="GO" id="GO:0004180">
    <property type="term" value="F:carboxypeptidase activity"/>
    <property type="evidence" value="ECO:0007669"/>
    <property type="project" value="UniProtKB-KW"/>
</dbReference>
<dbReference type="PANTHER" id="PTHR46825:SF9">
    <property type="entry name" value="BETA-LACTAMASE-RELATED DOMAIN-CONTAINING PROTEIN"/>
    <property type="match status" value="1"/>
</dbReference>
<dbReference type="InterPro" id="IPR012338">
    <property type="entry name" value="Beta-lactam/transpept-like"/>
</dbReference>
<proteinExistence type="predicted"/>
<keyword evidence="1" id="KW-1133">Transmembrane helix</keyword>
<keyword evidence="1" id="KW-0812">Transmembrane</keyword>
<reference evidence="4 6" key="2">
    <citation type="submission" date="2018-06" db="EMBL/GenBank/DDBJ databases">
        <authorList>
            <consortium name="Pathogen Informatics"/>
            <person name="Doyle S."/>
        </authorList>
    </citation>
    <scope>NUCLEOTIDE SEQUENCE [LARGE SCALE GENOMIC DNA]</scope>
    <source>
        <strain evidence="4 6">NCTC11991</strain>
    </source>
</reference>
<dbReference type="Proteomes" id="UP000255110">
    <property type="component" value="Unassembled WGS sequence"/>
</dbReference>
<feature type="domain" description="Beta-lactamase-related" evidence="2">
    <location>
        <begin position="68"/>
        <end position="350"/>
    </location>
</feature>
<dbReference type="RefSeq" id="WP_058475957.1">
    <property type="nucleotide sequence ID" value="NZ_CAAAIO010000003.1"/>
</dbReference>
<keyword evidence="5" id="KW-1185">Reference proteome</keyword>
<dbReference type="InterPro" id="IPR050491">
    <property type="entry name" value="AmpC-like"/>
</dbReference>
<keyword evidence="4" id="KW-0645">Protease</keyword>
<dbReference type="EMBL" id="UGOY01000001">
    <property type="protein sequence ID" value="STY23161.1"/>
    <property type="molecule type" value="Genomic_DNA"/>
</dbReference>
<feature type="transmembrane region" description="Helical" evidence="1">
    <location>
        <begin position="12"/>
        <end position="30"/>
    </location>
</feature>
<dbReference type="AlphaFoldDB" id="A0A378LGG1"/>
<dbReference type="InterPro" id="IPR001466">
    <property type="entry name" value="Beta-lactam-related"/>
</dbReference>
<keyword evidence="1" id="KW-0472">Membrane</keyword>
<evidence type="ECO:0000313" key="3">
    <source>
        <dbReference type="EMBL" id="KTD81150.1"/>
    </source>
</evidence>
<evidence type="ECO:0000313" key="5">
    <source>
        <dbReference type="Proteomes" id="UP000054820"/>
    </source>
</evidence>
<organism evidence="4 6">
    <name type="scientific">Legionella steigerwaltii</name>
    <dbReference type="NCBI Taxonomy" id="460"/>
    <lineage>
        <taxon>Bacteria</taxon>
        <taxon>Pseudomonadati</taxon>
        <taxon>Pseudomonadota</taxon>
        <taxon>Gammaproteobacteria</taxon>
        <taxon>Legionellales</taxon>
        <taxon>Legionellaceae</taxon>
        <taxon>Legionella</taxon>
    </lineage>
</organism>
<protein>
    <submittedName>
        <fullName evidence="4">Serine-type D-Ala-D-Ala carboxypeptidase</fullName>
    </submittedName>
</protein>
<dbReference type="SUPFAM" id="SSF56601">
    <property type="entry name" value="beta-lactamase/transpeptidase-like"/>
    <property type="match status" value="1"/>
</dbReference>
<dbReference type="Proteomes" id="UP000054820">
    <property type="component" value="Unassembled WGS sequence"/>
</dbReference>
<dbReference type="STRING" id="460.Lstg_0377"/>
<sequence>MNVARILKKSIYYIVSITLIFLPSFCAASSNNSEHYLVRLQQELNKIEPTLKDSIITISSRYGIFSYSGRNITDQSQFYIGSLTKHMTAYMLLSSLRRKYAHLDLTQLLEQKIILLFPNSTFLKNVNRTWISEITLLDLLTHRSGLSDYIDYYQSELMQPQALNNPINPVEIMQSVHFNPEKTYHYSNTNYFLLAKLLEELEQSSFEDIFNKLIKEPGDMTFSAAPVKDNYFVLKEDFRFPKLVKNLNREIFIDMSNAVGTGNIISSSADLIRWTNYFYTKAEHELRSIMLKNYFEDEDGNWEHLGLSTELTSLGPLIAFQGGQDSYHSFLGYLPHHRITIVILSNNEDDFDKLMKILDDFFIY</sequence>
<dbReference type="PANTHER" id="PTHR46825">
    <property type="entry name" value="D-ALANYL-D-ALANINE-CARBOXYPEPTIDASE/ENDOPEPTIDASE AMPH"/>
    <property type="match status" value="1"/>
</dbReference>
<name>A0A378LGG1_9GAMM</name>
<keyword evidence="4" id="KW-0378">Hydrolase</keyword>
<dbReference type="Gene3D" id="3.40.710.10">
    <property type="entry name" value="DD-peptidase/beta-lactamase superfamily"/>
    <property type="match status" value="1"/>
</dbReference>
<keyword evidence="4" id="KW-0121">Carboxypeptidase</keyword>
<evidence type="ECO:0000313" key="4">
    <source>
        <dbReference type="EMBL" id="STY23161.1"/>
    </source>
</evidence>
<reference evidence="3 5" key="1">
    <citation type="submission" date="2015-11" db="EMBL/GenBank/DDBJ databases">
        <title>Genomic analysis of 38 Legionella species identifies large and diverse effector repertoires.</title>
        <authorList>
            <person name="Burstein D."/>
            <person name="Amaro F."/>
            <person name="Zusman T."/>
            <person name="Lifshitz Z."/>
            <person name="Cohen O."/>
            <person name="Gilbert J.A."/>
            <person name="Pupko T."/>
            <person name="Shuman H.A."/>
            <person name="Segal G."/>
        </authorList>
    </citation>
    <scope>NUCLEOTIDE SEQUENCE [LARGE SCALE GENOMIC DNA]</scope>
    <source>
        <strain evidence="3 5">SC-18-C9</strain>
    </source>
</reference>
<evidence type="ECO:0000259" key="2">
    <source>
        <dbReference type="Pfam" id="PF00144"/>
    </source>
</evidence>